<keyword evidence="4" id="KW-0805">Transcription regulation</keyword>
<evidence type="ECO:0000256" key="5">
    <source>
        <dbReference type="ARBA" id="ARBA00023163"/>
    </source>
</evidence>
<keyword evidence="5" id="KW-0804">Transcription</keyword>
<evidence type="ECO:0000256" key="1">
    <source>
        <dbReference type="ARBA" id="ARBA00022723"/>
    </source>
</evidence>
<keyword evidence="2 6" id="KW-0863">Zinc-finger</keyword>
<dbReference type="Proteomes" id="UP001187471">
    <property type="component" value="Unassembled WGS sequence"/>
</dbReference>
<dbReference type="InterPro" id="IPR052035">
    <property type="entry name" value="ZnF_BED_domain_contain"/>
</dbReference>
<keyword evidence="9" id="KW-1185">Reference proteome</keyword>
<evidence type="ECO:0000256" key="3">
    <source>
        <dbReference type="ARBA" id="ARBA00022833"/>
    </source>
</evidence>
<dbReference type="SUPFAM" id="SSF53098">
    <property type="entry name" value="Ribonuclease H-like"/>
    <property type="match status" value="1"/>
</dbReference>
<dbReference type="PANTHER" id="PTHR46481:SF6">
    <property type="entry name" value="ZINC FINGER BED DOMAIN-CONTAINING PROTEIN RICESLEEPER 2-LIKE"/>
    <property type="match status" value="1"/>
</dbReference>
<keyword evidence="3" id="KW-0862">Zinc</keyword>
<evidence type="ECO:0000256" key="4">
    <source>
        <dbReference type="ARBA" id="ARBA00023015"/>
    </source>
</evidence>
<proteinExistence type="predicted"/>
<dbReference type="SUPFAM" id="SSF57667">
    <property type="entry name" value="beta-beta-alpha zinc fingers"/>
    <property type="match status" value="1"/>
</dbReference>
<dbReference type="InterPro" id="IPR012337">
    <property type="entry name" value="RNaseH-like_sf"/>
</dbReference>
<evidence type="ECO:0000259" key="7">
    <source>
        <dbReference type="PROSITE" id="PS50808"/>
    </source>
</evidence>
<dbReference type="AlphaFoldDB" id="A0AA88QX17"/>
<accession>A0AA88QX17</accession>
<dbReference type="SMART" id="SM00614">
    <property type="entry name" value="ZnF_BED"/>
    <property type="match status" value="1"/>
</dbReference>
<gene>
    <name evidence="8" type="ORF">RJ640_009977</name>
</gene>
<evidence type="ECO:0000256" key="2">
    <source>
        <dbReference type="ARBA" id="ARBA00022771"/>
    </source>
</evidence>
<dbReference type="EMBL" id="JAVXUO010002413">
    <property type="protein sequence ID" value="KAK2973479.1"/>
    <property type="molecule type" value="Genomic_DNA"/>
</dbReference>
<evidence type="ECO:0000313" key="8">
    <source>
        <dbReference type="EMBL" id="KAK2973479.1"/>
    </source>
</evidence>
<keyword evidence="1" id="KW-0479">Metal-binding</keyword>
<evidence type="ECO:0000256" key="6">
    <source>
        <dbReference type="PROSITE-ProRule" id="PRU00027"/>
    </source>
</evidence>
<dbReference type="PANTHER" id="PTHR46481">
    <property type="entry name" value="ZINC FINGER BED DOMAIN-CONTAINING PROTEIN 4"/>
    <property type="match status" value="1"/>
</dbReference>
<organism evidence="8 9">
    <name type="scientific">Escallonia rubra</name>
    <dbReference type="NCBI Taxonomy" id="112253"/>
    <lineage>
        <taxon>Eukaryota</taxon>
        <taxon>Viridiplantae</taxon>
        <taxon>Streptophyta</taxon>
        <taxon>Embryophyta</taxon>
        <taxon>Tracheophyta</taxon>
        <taxon>Spermatophyta</taxon>
        <taxon>Magnoliopsida</taxon>
        <taxon>eudicotyledons</taxon>
        <taxon>Gunneridae</taxon>
        <taxon>Pentapetalae</taxon>
        <taxon>asterids</taxon>
        <taxon>campanulids</taxon>
        <taxon>Escalloniales</taxon>
        <taxon>Escalloniaceae</taxon>
        <taxon>Escallonia</taxon>
    </lineage>
</organism>
<comment type="caution">
    <text evidence="8">The sequence shown here is derived from an EMBL/GenBank/DDBJ whole genome shotgun (WGS) entry which is preliminary data.</text>
</comment>
<protein>
    <recommendedName>
        <fullName evidence="7">BED-type domain-containing protein</fullName>
    </recommendedName>
</protein>
<dbReference type="GO" id="GO:0008270">
    <property type="term" value="F:zinc ion binding"/>
    <property type="evidence" value="ECO:0007669"/>
    <property type="project" value="UniProtKB-KW"/>
</dbReference>
<sequence>MSTTSEDTLDFEEAHGTTKSGVWSFYIKSTTDEGKVVSECKYCQKVYIAGSSHGASNMRRHLRSQCPSRNSPEVLEFFVKSTSGGAVRSVGCNQVEYREALALSIIQHEYPFSYVEHEGTRKVHSVLNSDVKHISRNTVKADILNVFHIEKRRLLESLRSLPGKVSLTSDFWTLITTDGYMCITAHFIDNDWNLHKKILNFVYVEAPHTGPAISKEFGDLMSGWGIEDKICALTLDNAIVNTTFSDTYETLLNLKDFC</sequence>
<dbReference type="InterPro" id="IPR003656">
    <property type="entry name" value="Znf_BED"/>
</dbReference>
<dbReference type="InterPro" id="IPR036236">
    <property type="entry name" value="Znf_C2H2_sf"/>
</dbReference>
<evidence type="ECO:0000313" key="9">
    <source>
        <dbReference type="Proteomes" id="UP001187471"/>
    </source>
</evidence>
<dbReference type="GO" id="GO:0003677">
    <property type="term" value="F:DNA binding"/>
    <property type="evidence" value="ECO:0007669"/>
    <property type="project" value="InterPro"/>
</dbReference>
<name>A0AA88QX17_9ASTE</name>
<dbReference type="PROSITE" id="PS50808">
    <property type="entry name" value="ZF_BED"/>
    <property type="match status" value="1"/>
</dbReference>
<reference evidence="8" key="1">
    <citation type="submission" date="2022-12" db="EMBL/GenBank/DDBJ databases">
        <title>Draft genome assemblies for two species of Escallonia (Escalloniales).</title>
        <authorList>
            <person name="Chanderbali A."/>
            <person name="Dervinis C."/>
            <person name="Anghel I."/>
            <person name="Soltis D."/>
            <person name="Soltis P."/>
            <person name="Zapata F."/>
        </authorList>
    </citation>
    <scope>NUCLEOTIDE SEQUENCE</scope>
    <source>
        <strain evidence="8">UCBG92.1500</strain>
        <tissue evidence="8">Leaf</tissue>
    </source>
</reference>
<dbReference type="Pfam" id="PF02892">
    <property type="entry name" value="zf-BED"/>
    <property type="match status" value="1"/>
</dbReference>
<feature type="domain" description="BED-type" evidence="7">
    <location>
        <begin position="17"/>
        <end position="73"/>
    </location>
</feature>